<evidence type="ECO:0000256" key="1">
    <source>
        <dbReference type="SAM" id="MobiDB-lite"/>
    </source>
</evidence>
<evidence type="ECO:0000313" key="4">
    <source>
        <dbReference type="Proteomes" id="UP001189429"/>
    </source>
</evidence>
<evidence type="ECO:0000313" key="3">
    <source>
        <dbReference type="EMBL" id="CAK0906234.1"/>
    </source>
</evidence>
<dbReference type="Proteomes" id="UP001189429">
    <property type="component" value="Unassembled WGS sequence"/>
</dbReference>
<dbReference type="InterPro" id="IPR011992">
    <property type="entry name" value="EF-hand-dom_pair"/>
</dbReference>
<accession>A0ABN9Y4D4</accession>
<protein>
    <recommendedName>
        <fullName evidence="2">EF-hand domain-containing protein</fullName>
    </recommendedName>
</protein>
<comment type="caution">
    <text evidence="3">The sequence shown here is derived from an EMBL/GenBank/DDBJ whole genome shotgun (WGS) entry which is preliminary data.</text>
</comment>
<reference evidence="3" key="1">
    <citation type="submission" date="2023-10" db="EMBL/GenBank/DDBJ databases">
        <authorList>
            <person name="Chen Y."/>
            <person name="Shah S."/>
            <person name="Dougan E. K."/>
            <person name="Thang M."/>
            <person name="Chan C."/>
        </authorList>
    </citation>
    <scope>NUCLEOTIDE SEQUENCE [LARGE SCALE GENOMIC DNA]</scope>
</reference>
<organism evidence="3 4">
    <name type="scientific">Prorocentrum cordatum</name>
    <dbReference type="NCBI Taxonomy" id="2364126"/>
    <lineage>
        <taxon>Eukaryota</taxon>
        <taxon>Sar</taxon>
        <taxon>Alveolata</taxon>
        <taxon>Dinophyceae</taxon>
        <taxon>Prorocentrales</taxon>
        <taxon>Prorocentraceae</taxon>
        <taxon>Prorocentrum</taxon>
    </lineage>
</organism>
<dbReference type="PROSITE" id="PS50222">
    <property type="entry name" value="EF_HAND_2"/>
    <property type="match status" value="1"/>
</dbReference>
<proteinExistence type="predicted"/>
<evidence type="ECO:0000259" key="2">
    <source>
        <dbReference type="PROSITE" id="PS50222"/>
    </source>
</evidence>
<name>A0ABN9Y4D4_9DINO</name>
<sequence>MPSPRGSARALTVAALATARTPGRCRAAAAAPRSLQWSGGDLEDVLATGVTRFSRASRSSFHRSERSTDSSRGQLPADQAHTLQSWFKALEIDANQAWKLCNILDAEKSGRISLEDFVDWCLRLRGPAARVDAEALMWDVRCVCARAEHAARILVPG</sequence>
<dbReference type="InterPro" id="IPR002048">
    <property type="entry name" value="EF_hand_dom"/>
</dbReference>
<feature type="region of interest" description="Disordered" evidence="1">
    <location>
        <begin position="56"/>
        <end position="76"/>
    </location>
</feature>
<dbReference type="EMBL" id="CAUYUJ010021663">
    <property type="protein sequence ID" value="CAK0906234.1"/>
    <property type="molecule type" value="Genomic_DNA"/>
</dbReference>
<feature type="domain" description="EF-hand" evidence="2">
    <location>
        <begin position="92"/>
        <end position="127"/>
    </location>
</feature>
<gene>
    <name evidence="3" type="ORF">PCOR1329_LOCUS81645</name>
</gene>
<keyword evidence="4" id="KW-1185">Reference proteome</keyword>
<dbReference type="SUPFAM" id="SSF47473">
    <property type="entry name" value="EF-hand"/>
    <property type="match status" value="1"/>
</dbReference>